<protein>
    <submittedName>
        <fullName evidence="2">Uncharacterized protein</fullName>
    </submittedName>
</protein>
<dbReference type="EMBL" id="BGPR01014022">
    <property type="protein sequence ID" value="GBN63344.1"/>
    <property type="molecule type" value="Genomic_DNA"/>
</dbReference>
<organism evidence="2 3">
    <name type="scientific">Araneus ventricosus</name>
    <name type="common">Orbweaver spider</name>
    <name type="synonym">Epeira ventricosa</name>
    <dbReference type="NCBI Taxonomy" id="182803"/>
    <lineage>
        <taxon>Eukaryota</taxon>
        <taxon>Metazoa</taxon>
        <taxon>Ecdysozoa</taxon>
        <taxon>Arthropoda</taxon>
        <taxon>Chelicerata</taxon>
        <taxon>Arachnida</taxon>
        <taxon>Araneae</taxon>
        <taxon>Araneomorphae</taxon>
        <taxon>Entelegynae</taxon>
        <taxon>Araneoidea</taxon>
        <taxon>Araneidae</taxon>
        <taxon>Araneus</taxon>
    </lineage>
</organism>
<dbReference type="AlphaFoldDB" id="A0A4Y2QJ47"/>
<evidence type="ECO:0000313" key="2">
    <source>
        <dbReference type="EMBL" id="GBN63344.1"/>
    </source>
</evidence>
<accession>A0A4Y2QJ47</accession>
<dbReference type="Proteomes" id="UP000499080">
    <property type="component" value="Unassembled WGS sequence"/>
</dbReference>
<feature type="compositionally biased region" description="Basic and acidic residues" evidence="1">
    <location>
        <begin position="80"/>
        <end position="89"/>
    </location>
</feature>
<evidence type="ECO:0000256" key="1">
    <source>
        <dbReference type="SAM" id="MobiDB-lite"/>
    </source>
</evidence>
<comment type="caution">
    <text evidence="2">The sequence shown here is derived from an EMBL/GenBank/DDBJ whole genome shotgun (WGS) entry which is preliminary data.</text>
</comment>
<proteinExistence type="predicted"/>
<sequence length="89" mass="10509">MNKEQPIGRMVTVYREKSRRNRTEEQQTADWAVMAQRARERGITGMLPVDGRQLENERRVVETEEERSRRSSTMATTPDEDGRNKEEQQ</sequence>
<name>A0A4Y2QJ47_ARAVE</name>
<feature type="compositionally biased region" description="Basic and acidic residues" evidence="1">
    <location>
        <begin position="52"/>
        <end position="69"/>
    </location>
</feature>
<gene>
    <name evidence="2" type="ORF">AVEN_136053_1</name>
</gene>
<keyword evidence="3" id="KW-1185">Reference proteome</keyword>
<reference evidence="2 3" key="1">
    <citation type="journal article" date="2019" name="Sci. Rep.">
        <title>Orb-weaving spider Araneus ventricosus genome elucidates the spidroin gene catalogue.</title>
        <authorList>
            <person name="Kono N."/>
            <person name="Nakamura H."/>
            <person name="Ohtoshi R."/>
            <person name="Moran D.A.P."/>
            <person name="Shinohara A."/>
            <person name="Yoshida Y."/>
            <person name="Fujiwara M."/>
            <person name="Mori M."/>
            <person name="Tomita M."/>
            <person name="Arakawa K."/>
        </authorList>
    </citation>
    <scope>NUCLEOTIDE SEQUENCE [LARGE SCALE GENOMIC DNA]</scope>
</reference>
<feature type="region of interest" description="Disordered" evidence="1">
    <location>
        <begin position="42"/>
        <end position="89"/>
    </location>
</feature>
<evidence type="ECO:0000313" key="3">
    <source>
        <dbReference type="Proteomes" id="UP000499080"/>
    </source>
</evidence>